<evidence type="ECO:0000256" key="1">
    <source>
        <dbReference type="ARBA" id="ARBA00006795"/>
    </source>
</evidence>
<dbReference type="GO" id="GO:0061632">
    <property type="term" value="F:RNA lariat debranching enzyme activator activity"/>
    <property type="evidence" value="ECO:0007669"/>
    <property type="project" value="TreeGrafter"/>
</dbReference>
<dbReference type="PANTHER" id="PTHR12072:SF4">
    <property type="entry name" value="CWF19-LIKE PROTEIN 1"/>
    <property type="match status" value="1"/>
</dbReference>
<dbReference type="InterPro" id="IPR006768">
    <property type="entry name" value="Cwf19-like_C_dom-1"/>
</dbReference>
<gene>
    <name evidence="6" type="ORF">SNE40_002339</name>
</gene>
<comment type="caution">
    <text evidence="6">The sequence shown here is derived from an EMBL/GenBank/DDBJ whole genome shotgun (WGS) entry which is preliminary data.</text>
</comment>
<keyword evidence="7" id="KW-1185">Reference proteome</keyword>
<dbReference type="AlphaFoldDB" id="A0AAN8K5V2"/>
<feature type="compositionally biased region" description="Basic and acidic residues" evidence="3">
    <location>
        <begin position="297"/>
        <end position="307"/>
    </location>
</feature>
<comment type="similarity">
    <text evidence="1">Belongs to the CWF19 family.</text>
</comment>
<dbReference type="Pfam" id="PF04677">
    <property type="entry name" value="CwfJ_C_1"/>
    <property type="match status" value="1"/>
</dbReference>
<name>A0AAN8K5V2_PATCE</name>
<evidence type="ECO:0000259" key="4">
    <source>
        <dbReference type="Pfam" id="PF04676"/>
    </source>
</evidence>
<feature type="region of interest" description="Disordered" evidence="3">
    <location>
        <begin position="287"/>
        <end position="316"/>
    </location>
</feature>
<feature type="domain" description="Cwf19-like C-terminal" evidence="5">
    <location>
        <begin position="308"/>
        <end position="426"/>
    </location>
</feature>
<dbReference type="Pfam" id="PF04676">
    <property type="entry name" value="CwfJ_C_2"/>
    <property type="match status" value="1"/>
</dbReference>
<dbReference type="GO" id="GO:0000398">
    <property type="term" value="P:mRNA splicing, via spliceosome"/>
    <property type="evidence" value="ECO:0007669"/>
    <property type="project" value="TreeGrafter"/>
</dbReference>
<dbReference type="Proteomes" id="UP001347796">
    <property type="component" value="Unassembled WGS sequence"/>
</dbReference>
<dbReference type="InterPro" id="IPR036265">
    <property type="entry name" value="HIT-like_sf"/>
</dbReference>
<evidence type="ECO:0000259" key="5">
    <source>
        <dbReference type="Pfam" id="PF04677"/>
    </source>
</evidence>
<dbReference type="FunFam" id="3.30.428.10:FF:000024">
    <property type="entry name" value="CWF19-like cell cycle control factor 1"/>
    <property type="match status" value="1"/>
</dbReference>
<sequence>MSAKPLKVLACGDVEGRFSQIFNRVSAIQKKSGPFDLLLCVGDFFGDNDTEWKDYKSGKLKVPIATLILGATNDRQASYYTEDGQEMCENVTYLGKKGTYTESSGLQIAYLSGLESSSEEGDNSHFGRKDTTGLTLPVIADTKYKGVDILITSQWPKNVQKYASAIEGIEDGDQLGSEAVAEVARLLQPRYHFAGLSGIFYERQPYRNHKVIAESSRHATRFIGLAKVGNKQKKKFLYAFNVVPLNKMESAELNKTPQDSTECPFPMSRFWSSNQIDDTDTQFFYNMSGKNKQGSKHKSDFKDGGDRKKQKKQPQATGPCWFCLGSPEVEKHLVVSVGTECYVALAKGGLVPEHVLILPIGHHQSTVSSPQDVRDEIDQYKSCLKKCFKDQGKGVVFFERNFRTQHLQIQVVPIGGSAIQEVKDTFMECAESESISLDEIPKHSDLKQIIPVGVPYFYAELPLGDKLLHRISKNFPLQFGREVLCESGVLNMPERADWKNCKISKEDETTMTADFKAMFKPYDFSLL</sequence>
<dbReference type="InterPro" id="IPR006767">
    <property type="entry name" value="Cwf19-like_C_dom-2"/>
</dbReference>
<evidence type="ECO:0000256" key="2">
    <source>
        <dbReference type="ARBA" id="ARBA00041007"/>
    </source>
</evidence>
<proteinExistence type="inferred from homology"/>
<evidence type="ECO:0000313" key="7">
    <source>
        <dbReference type="Proteomes" id="UP001347796"/>
    </source>
</evidence>
<dbReference type="PANTHER" id="PTHR12072">
    <property type="entry name" value="CWF19, CELL CYCLE CONTROL PROTEIN"/>
    <property type="match status" value="1"/>
</dbReference>
<dbReference type="CDD" id="cd07380">
    <property type="entry name" value="MPP_CWF19_N"/>
    <property type="match status" value="1"/>
</dbReference>
<reference evidence="6 7" key="1">
    <citation type="submission" date="2024-01" db="EMBL/GenBank/DDBJ databases">
        <title>The genome of the rayed Mediterranean limpet Patella caerulea (Linnaeus, 1758).</title>
        <authorList>
            <person name="Anh-Thu Weber A."/>
            <person name="Halstead-Nussloch G."/>
        </authorList>
    </citation>
    <scope>NUCLEOTIDE SEQUENCE [LARGE SCALE GENOMIC DNA]</scope>
    <source>
        <strain evidence="6">AATW-2023a</strain>
        <tissue evidence="6">Whole specimen</tissue>
    </source>
</reference>
<feature type="domain" description="Cwf19-like protein C-terminal" evidence="4">
    <location>
        <begin position="437"/>
        <end position="524"/>
    </location>
</feature>
<dbReference type="EMBL" id="JAZGQO010000002">
    <property type="protein sequence ID" value="KAK6190477.1"/>
    <property type="molecule type" value="Genomic_DNA"/>
</dbReference>
<dbReference type="SUPFAM" id="SSF54197">
    <property type="entry name" value="HIT-like"/>
    <property type="match status" value="1"/>
</dbReference>
<protein>
    <recommendedName>
        <fullName evidence="2">CWF19-like protein 1</fullName>
    </recommendedName>
</protein>
<evidence type="ECO:0000256" key="3">
    <source>
        <dbReference type="SAM" id="MobiDB-lite"/>
    </source>
</evidence>
<accession>A0AAN8K5V2</accession>
<dbReference type="GO" id="GO:0071014">
    <property type="term" value="C:post-mRNA release spliceosomal complex"/>
    <property type="evidence" value="ECO:0007669"/>
    <property type="project" value="TreeGrafter"/>
</dbReference>
<dbReference type="InterPro" id="IPR040194">
    <property type="entry name" value="Cwf19-like"/>
</dbReference>
<organism evidence="6 7">
    <name type="scientific">Patella caerulea</name>
    <name type="common">Rayed Mediterranean limpet</name>
    <dbReference type="NCBI Taxonomy" id="87958"/>
    <lineage>
        <taxon>Eukaryota</taxon>
        <taxon>Metazoa</taxon>
        <taxon>Spiralia</taxon>
        <taxon>Lophotrochozoa</taxon>
        <taxon>Mollusca</taxon>
        <taxon>Gastropoda</taxon>
        <taxon>Patellogastropoda</taxon>
        <taxon>Patelloidea</taxon>
        <taxon>Patellidae</taxon>
        <taxon>Patella</taxon>
    </lineage>
</organism>
<evidence type="ECO:0000313" key="6">
    <source>
        <dbReference type="EMBL" id="KAK6190477.1"/>
    </source>
</evidence>